<dbReference type="Proteomes" id="UP001139035">
    <property type="component" value="Unassembled WGS sequence"/>
</dbReference>
<comment type="caution">
    <text evidence="3">The sequence shown here is derived from an EMBL/GenBank/DDBJ whole genome shotgun (WGS) entry which is preliminary data.</text>
</comment>
<comment type="similarity">
    <text evidence="1">Belongs to the UPF0065 (bug) family.</text>
</comment>
<dbReference type="InterPro" id="IPR042100">
    <property type="entry name" value="Bug_dom1"/>
</dbReference>
<dbReference type="PIRSF" id="PIRSF017082">
    <property type="entry name" value="YflP"/>
    <property type="match status" value="1"/>
</dbReference>
<dbReference type="AlphaFoldDB" id="A0A9X1P4C4"/>
<name>A0A9X1P4C4_9HYPH</name>
<feature type="chain" id="PRO_5040835658" evidence="2">
    <location>
        <begin position="24"/>
        <end position="317"/>
    </location>
</feature>
<dbReference type="RefSeq" id="WP_233720613.1">
    <property type="nucleotide sequence ID" value="NZ_JAJUWU010000017.1"/>
</dbReference>
<keyword evidence="4" id="KW-1185">Reference proteome</keyword>
<sequence>MRRFLATLGAAAVLAGIAAPVAAQDYPTRPIEVVVGYSAGGGSDVMARTVASYLEPALGGASVVVRNLPGAGGQIGFTEVATAEADGYTLGVMNLPAAVALTYDRDADYTVDSFTWLGNFVYDPNTLVVPASSGIESLEDLVAKAKENPGAITAGLTSLGGNDHFAAIQFANAAGIELTQVPFKGASMARAAMLGGHVAMGTMAYSQTVGFEDELKVLAVLSDERLPYAPDVPTARELGFDITMGSYRGIVGPANLPDDVRQKLIDALGAVAKDPKFTAAMEEQGSPVEFSEGEAYEALAKEQNEAAAEIWKTTPWK</sequence>
<dbReference type="Gene3D" id="3.40.190.10">
    <property type="entry name" value="Periplasmic binding protein-like II"/>
    <property type="match status" value="1"/>
</dbReference>
<evidence type="ECO:0000256" key="1">
    <source>
        <dbReference type="ARBA" id="ARBA00006987"/>
    </source>
</evidence>
<protein>
    <submittedName>
        <fullName evidence="3">Tripartite tricarboxylate transporter substrate binding protein</fullName>
    </submittedName>
</protein>
<dbReference type="CDD" id="cd07012">
    <property type="entry name" value="PBP2_Bug_TTT"/>
    <property type="match status" value="1"/>
</dbReference>
<dbReference type="InterPro" id="IPR005064">
    <property type="entry name" value="BUG"/>
</dbReference>
<gene>
    <name evidence="3" type="ORF">LZD57_16670</name>
</gene>
<dbReference type="Gene3D" id="3.40.190.150">
    <property type="entry name" value="Bordetella uptake gene, domain 1"/>
    <property type="match status" value="1"/>
</dbReference>
<keyword evidence="2" id="KW-0732">Signal</keyword>
<dbReference type="PANTHER" id="PTHR42928">
    <property type="entry name" value="TRICARBOXYLATE-BINDING PROTEIN"/>
    <property type="match status" value="1"/>
</dbReference>
<feature type="signal peptide" evidence="2">
    <location>
        <begin position="1"/>
        <end position="23"/>
    </location>
</feature>
<reference evidence="3" key="1">
    <citation type="submission" date="2022-01" db="EMBL/GenBank/DDBJ databases">
        <title>Jiella avicenniae sp. nov., a novel endophytic bacterium isolated from bark of Avicennia marina.</title>
        <authorList>
            <person name="Tuo L."/>
        </authorList>
    </citation>
    <scope>NUCLEOTIDE SEQUENCE</scope>
    <source>
        <strain evidence="3">CBK1P-4</strain>
    </source>
</reference>
<proteinExistence type="inferred from homology"/>
<accession>A0A9X1P4C4</accession>
<evidence type="ECO:0000313" key="4">
    <source>
        <dbReference type="Proteomes" id="UP001139035"/>
    </source>
</evidence>
<dbReference type="EMBL" id="JAJUWU010000017">
    <property type="protein sequence ID" value="MCE7029624.1"/>
    <property type="molecule type" value="Genomic_DNA"/>
</dbReference>
<dbReference type="Pfam" id="PF03401">
    <property type="entry name" value="TctC"/>
    <property type="match status" value="1"/>
</dbReference>
<evidence type="ECO:0000256" key="2">
    <source>
        <dbReference type="SAM" id="SignalP"/>
    </source>
</evidence>
<evidence type="ECO:0000313" key="3">
    <source>
        <dbReference type="EMBL" id="MCE7029624.1"/>
    </source>
</evidence>
<organism evidence="3 4">
    <name type="scientific">Jiella avicenniae</name>
    <dbReference type="NCBI Taxonomy" id="2907202"/>
    <lineage>
        <taxon>Bacteria</taxon>
        <taxon>Pseudomonadati</taxon>
        <taxon>Pseudomonadota</taxon>
        <taxon>Alphaproteobacteria</taxon>
        <taxon>Hyphomicrobiales</taxon>
        <taxon>Aurantimonadaceae</taxon>
        <taxon>Jiella</taxon>
    </lineage>
</organism>
<dbReference type="SUPFAM" id="SSF53850">
    <property type="entry name" value="Periplasmic binding protein-like II"/>
    <property type="match status" value="1"/>
</dbReference>
<dbReference type="PANTHER" id="PTHR42928:SF5">
    <property type="entry name" value="BLR1237 PROTEIN"/>
    <property type="match status" value="1"/>
</dbReference>